<dbReference type="Proteomes" id="UP000265520">
    <property type="component" value="Unassembled WGS sequence"/>
</dbReference>
<sequence>MTRSSHHDNGNDDLKATVKELRRSNQELRDRIANIEQET</sequence>
<dbReference type="AlphaFoldDB" id="A0A392SS98"/>
<proteinExistence type="predicted"/>
<keyword evidence="3" id="KW-1185">Reference proteome</keyword>
<feature type="coiled-coil region" evidence="1">
    <location>
        <begin position="11"/>
        <end position="38"/>
    </location>
</feature>
<accession>A0A392SS98</accession>
<dbReference type="EMBL" id="LXQA010429701">
    <property type="protein sequence ID" value="MCI51287.1"/>
    <property type="molecule type" value="Genomic_DNA"/>
</dbReference>
<evidence type="ECO:0000313" key="2">
    <source>
        <dbReference type="EMBL" id="MCI51287.1"/>
    </source>
</evidence>
<protein>
    <submittedName>
        <fullName evidence="2">Uncharacterized protein</fullName>
    </submittedName>
</protein>
<evidence type="ECO:0000256" key="1">
    <source>
        <dbReference type="SAM" id="Coils"/>
    </source>
</evidence>
<organism evidence="2 3">
    <name type="scientific">Trifolium medium</name>
    <dbReference type="NCBI Taxonomy" id="97028"/>
    <lineage>
        <taxon>Eukaryota</taxon>
        <taxon>Viridiplantae</taxon>
        <taxon>Streptophyta</taxon>
        <taxon>Embryophyta</taxon>
        <taxon>Tracheophyta</taxon>
        <taxon>Spermatophyta</taxon>
        <taxon>Magnoliopsida</taxon>
        <taxon>eudicotyledons</taxon>
        <taxon>Gunneridae</taxon>
        <taxon>Pentapetalae</taxon>
        <taxon>rosids</taxon>
        <taxon>fabids</taxon>
        <taxon>Fabales</taxon>
        <taxon>Fabaceae</taxon>
        <taxon>Papilionoideae</taxon>
        <taxon>50 kb inversion clade</taxon>
        <taxon>NPAAA clade</taxon>
        <taxon>Hologalegina</taxon>
        <taxon>IRL clade</taxon>
        <taxon>Trifolieae</taxon>
        <taxon>Trifolium</taxon>
    </lineage>
</organism>
<name>A0A392SS98_9FABA</name>
<comment type="caution">
    <text evidence="2">The sequence shown here is derived from an EMBL/GenBank/DDBJ whole genome shotgun (WGS) entry which is preliminary data.</text>
</comment>
<reference evidence="2 3" key="1">
    <citation type="journal article" date="2018" name="Front. Plant Sci.">
        <title>Red Clover (Trifolium pratense) and Zigzag Clover (T. medium) - A Picture of Genomic Similarities and Differences.</title>
        <authorList>
            <person name="Dluhosova J."/>
            <person name="Istvanek J."/>
            <person name="Nedelnik J."/>
            <person name="Repkova J."/>
        </authorList>
    </citation>
    <scope>NUCLEOTIDE SEQUENCE [LARGE SCALE GENOMIC DNA]</scope>
    <source>
        <strain evidence="3">cv. 10/8</strain>
        <tissue evidence="2">Leaf</tissue>
    </source>
</reference>
<evidence type="ECO:0000313" key="3">
    <source>
        <dbReference type="Proteomes" id="UP000265520"/>
    </source>
</evidence>
<keyword evidence="1" id="KW-0175">Coiled coil</keyword>
<feature type="non-terminal residue" evidence="2">
    <location>
        <position position="39"/>
    </location>
</feature>